<dbReference type="PANTHER" id="PTHR42703:SF1">
    <property type="entry name" value="NA(+)_H(+) ANTIPORTER SUBUNIT D1"/>
    <property type="match status" value="1"/>
</dbReference>
<reference evidence="10 11" key="1">
    <citation type="submission" date="2023-07" db="EMBL/GenBank/DDBJ databases">
        <title>Sequencing the genomes of 1000 actinobacteria strains.</title>
        <authorList>
            <person name="Klenk H.-P."/>
        </authorList>
    </citation>
    <scope>NUCLEOTIDE SEQUENCE [LARGE SCALE GENOMIC DNA]</scope>
    <source>
        <strain evidence="10 11">DSM 22966</strain>
    </source>
</reference>
<keyword evidence="4 7" id="KW-0812">Transmembrane</keyword>
<name>A0ABU2B040_9MICC</name>
<feature type="transmembrane region" description="Helical" evidence="8">
    <location>
        <begin position="453"/>
        <end position="471"/>
    </location>
</feature>
<feature type="transmembrane region" description="Helical" evidence="8">
    <location>
        <begin position="32"/>
        <end position="50"/>
    </location>
</feature>
<dbReference type="RefSeq" id="WP_310171830.1">
    <property type="nucleotide sequence ID" value="NZ_BAABHE010000002.1"/>
</dbReference>
<evidence type="ECO:0000256" key="4">
    <source>
        <dbReference type="ARBA" id="ARBA00022692"/>
    </source>
</evidence>
<gene>
    <name evidence="10" type="ORF">J2S62_000893</name>
</gene>
<dbReference type="PRINTS" id="PR00173">
    <property type="entry name" value="EDTRNSPORT"/>
</dbReference>
<evidence type="ECO:0000259" key="9">
    <source>
        <dbReference type="Pfam" id="PF00361"/>
    </source>
</evidence>
<evidence type="ECO:0000256" key="7">
    <source>
        <dbReference type="RuleBase" id="RU000320"/>
    </source>
</evidence>
<dbReference type="InterPro" id="IPR001750">
    <property type="entry name" value="ND/Mrp_TM"/>
</dbReference>
<feature type="transmembrane region" description="Helical" evidence="8">
    <location>
        <begin position="416"/>
        <end position="433"/>
    </location>
</feature>
<evidence type="ECO:0000256" key="5">
    <source>
        <dbReference type="ARBA" id="ARBA00022989"/>
    </source>
</evidence>
<dbReference type="PANTHER" id="PTHR42703">
    <property type="entry name" value="NADH DEHYDROGENASE"/>
    <property type="match status" value="1"/>
</dbReference>
<feature type="transmembrane region" description="Helical" evidence="8">
    <location>
        <begin position="297"/>
        <end position="319"/>
    </location>
</feature>
<comment type="similarity">
    <text evidence="2">Belongs to the CPA3 antiporters (TC 2.A.63) subunit D family.</text>
</comment>
<feature type="transmembrane region" description="Helical" evidence="8">
    <location>
        <begin position="173"/>
        <end position="195"/>
    </location>
</feature>
<protein>
    <submittedName>
        <fullName evidence="10">Formate hydrogenlyase subunit 3/multisubunit Na+/H+ antiporter MnhD subunit</fullName>
    </submittedName>
</protein>
<feature type="domain" description="NADH:quinone oxidoreductase/Mrp antiporter transmembrane" evidence="9">
    <location>
        <begin position="370"/>
        <end position="466"/>
    </location>
</feature>
<feature type="transmembrane region" description="Helical" evidence="8">
    <location>
        <begin position="6"/>
        <end position="25"/>
    </location>
</feature>
<feature type="transmembrane region" description="Helical" evidence="8">
    <location>
        <begin position="119"/>
        <end position="136"/>
    </location>
</feature>
<feature type="transmembrane region" description="Helical" evidence="8">
    <location>
        <begin position="255"/>
        <end position="277"/>
    </location>
</feature>
<evidence type="ECO:0000256" key="6">
    <source>
        <dbReference type="ARBA" id="ARBA00023136"/>
    </source>
</evidence>
<evidence type="ECO:0000256" key="8">
    <source>
        <dbReference type="SAM" id="Phobius"/>
    </source>
</evidence>
<sequence>MSLVDISLGALVLLPLLVAAILAVLPTLARRIAGVVAALAVTALTVPVIAEVATGEVLELALGGYEAPLGIRLRADGMSAIFIALTAAVGLCVIFFAARIDSSTGTRTDAEHNEITGHPGFWPLAFGAWAGLNAVFVSGDLFNSYVGLELVGLTAVGLVALGGSGSWAAALRYLFIAVLGSLFFLVAVGLIVSVTGTLDMNQAAGALIENPHNHGVAFIALILLSLGLAMKVALFPMHHWLVPAHSGAPSAVSPLLSALVIKAALFVFLRCWGWIAIPIVMAGNPAESFDFDTAVTILAWVFAILGVLALVIGAIMALRQTHLKPLIAYSTVAQVGYWFLLLPILVIPEGDSLADPAITFLDDAGVKSGALAGTIGLIVGHGLAKAGLFLTAGYFKERYGTDEIYALHGVARSHPLLVMTMGLSAVGLAGLPFSLSFTGKWQLTSAAVAAGHYWILPVIVIATLLSAAYLLKAIAPLLMQQGPDGEEIERPAPVREDISQLAQAAPFVLGILTVVTGFMGAPIFNLLDVGVSW</sequence>
<keyword evidence="3" id="KW-1003">Cell membrane</keyword>
<dbReference type="Pfam" id="PF00361">
    <property type="entry name" value="Proton_antipo_M"/>
    <property type="match status" value="2"/>
</dbReference>
<comment type="subcellular location">
    <subcellularLocation>
        <location evidence="1">Cell membrane</location>
        <topology evidence="1">Multi-pass membrane protein</topology>
    </subcellularLocation>
    <subcellularLocation>
        <location evidence="7">Membrane</location>
        <topology evidence="7">Multi-pass membrane protein</topology>
    </subcellularLocation>
</comment>
<feature type="transmembrane region" description="Helical" evidence="8">
    <location>
        <begin position="504"/>
        <end position="527"/>
    </location>
</feature>
<proteinExistence type="inferred from homology"/>
<keyword evidence="11" id="KW-1185">Reference proteome</keyword>
<feature type="transmembrane region" description="Helical" evidence="8">
    <location>
        <begin position="142"/>
        <end position="161"/>
    </location>
</feature>
<feature type="transmembrane region" description="Helical" evidence="8">
    <location>
        <begin position="215"/>
        <end position="234"/>
    </location>
</feature>
<keyword evidence="6 8" id="KW-0472">Membrane</keyword>
<feature type="domain" description="NADH:quinone oxidoreductase/Mrp antiporter transmembrane" evidence="9">
    <location>
        <begin position="138"/>
        <end position="341"/>
    </location>
</feature>
<feature type="transmembrane region" description="Helical" evidence="8">
    <location>
        <begin position="78"/>
        <end position="98"/>
    </location>
</feature>
<feature type="transmembrane region" description="Helical" evidence="8">
    <location>
        <begin position="326"/>
        <end position="348"/>
    </location>
</feature>
<feature type="transmembrane region" description="Helical" evidence="8">
    <location>
        <begin position="368"/>
        <end position="395"/>
    </location>
</feature>
<accession>A0ABU2B040</accession>
<dbReference type="EMBL" id="JAVDYJ010000001">
    <property type="protein sequence ID" value="MDR7346636.1"/>
    <property type="molecule type" value="Genomic_DNA"/>
</dbReference>
<dbReference type="Proteomes" id="UP001183794">
    <property type="component" value="Unassembled WGS sequence"/>
</dbReference>
<organism evidence="10 11">
    <name type="scientific">Enteractinococcus fodinae</name>
    <dbReference type="NCBI Taxonomy" id="684663"/>
    <lineage>
        <taxon>Bacteria</taxon>
        <taxon>Bacillati</taxon>
        <taxon>Actinomycetota</taxon>
        <taxon>Actinomycetes</taxon>
        <taxon>Micrococcales</taxon>
        <taxon>Micrococcaceae</taxon>
    </lineage>
</organism>
<dbReference type="InterPro" id="IPR050586">
    <property type="entry name" value="CPA3_Na-H_Antiporter_D"/>
</dbReference>
<evidence type="ECO:0000313" key="11">
    <source>
        <dbReference type="Proteomes" id="UP001183794"/>
    </source>
</evidence>
<evidence type="ECO:0000313" key="10">
    <source>
        <dbReference type="EMBL" id="MDR7346636.1"/>
    </source>
</evidence>
<evidence type="ECO:0000256" key="3">
    <source>
        <dbReference type="ARBA" id="ARBA00022475"/>
    </source>
</evidence>
<evidence type="ECO:0000256" key="2">
    <source>
        <dbReference type="ARBA" id="ARBA00005346"/>
    </source>
</evidence>
<keyword evidence="5 8" id="KW-1133">Transmembrane helix</keyword>
<comment type="caution">
    <text evidence="10">The sequence shown here is derived from an EMBL/GenBank/DDBJ whole genome shotgun (WGS) entry which is preliminary data.</text>
</comment>
<evidence type="ECO:0000256" key="1">
    <source>
        <dbReference type="ARBA" id="ARBA00004651"/>
    </source>
</evidence>